<dbReference type="VEuPathDB" id="VectorBase:PPAI000598"/>
<dbReference type="EnsemblMetazoa" id="PPAI000598-RA">
    <property type="protein sequence ID" value="PPAI000598-PA"/>
    <property type="gene ID" value="PPAI000598"/>
</dbReference>
<protein>
    <submittedName>
        <fullName evidence="1">Uncharacterized protein</fullName>
    </submittedName>
</protein>
<name>A0A1B0CZS6_PHLPP</name>
<reference evidence="1" key="1">
    <citation type="submission" date="2022-08" db="UniProtKB">
        <authorList>
            <consortium name="EnsemblMetazoa"/>
        </authorList>
    </citation>
    <scope>IDENTIFICATION</scope>
    <source>
        <strain evidence="1">Israel</strain>
    </source>
</reference>
<evidence type="ECO:0000313" key="1">
    <source>
        <dbReference type="EnsemblMetazoa" id="PPAI000598-PA"/>
    </source>
</evidence>
<dbReference type="Pfam" id="PF03564">
    <property type="entry name" value="DUF1759"/>
    <property type="match status" value="1"/>
</dbReference>
<organism evidence="1 2">
    <name type="scientific">Phlebotomus papatasi</name>
    <name type="common">Sandfly</name>
    <dbReference type="NCBI Taxonomy" id="29031"/>
    <lineage>
        <taxon>Eukaryota</taxon>
        <taxon>Metazoa</taxon>
        <taxon>Ecdysozoa</taxon>
        <taxon>Arthropoda</taxon>
        <taxon>Hexapoda</taxon>
        <taxon>Insecta</taxon>
        <taxon>Pterygota</taxon>
        <taxon>Neoptera</taxon>
        <taxon>Endopterygota</taxon>
        <taxon>Diptera</taxon>
        <taxon>Nematocera</taxon>
        <taxon>Psychodoidea</taxon>
        <taxon>Psychodidae</taxon>
        <taxon>Phlebotomus</taxon>
        <taxon>Phlebotomus</taxon>
    </lineage>
</organism>
<dbReference type="AlphaFoldDB" id="A0A1B0CZS6"/>
<dbReference type="EMBL" id="AJVK01020986">
    <property type="status" value="NOT_ANNOTATED_CDS"/>
    <property type="molecule type" value="Genomic_DNA"/>
</dbReference>
<sequence>MPLAEKRSSLKGYLKRFEDQRSDIIAGKQEIDSWKNFKDMFVSIIDNDPKLSKVQKLQYLMSYVKDNAKRIISTLSITEENYEVAWAALVKEYDDKFTIVNSQIERFCNISNVTSPTASAITELYSTAGSVLNSLDALDVKGRDPWIIYFLLSKLDQETKRL</sequence>
<dbReference type="VEuPathDB" id="VectorBase:PPAPM1_010585"/>
<keyword evidence="2" id="KW-1185">Reference proteome</keyword>
<evidence type="ECO:0000313" key="2">
    <source>
        <dbReference type="Proteomes" id="UP000092462"/>
    </source>
</evidence>
<proteinExistence type="predicted"/>
<accession>A0A1B0CZS6</accession>
<dbReference type="InterPro" id="IPR005312">
    <property type="entry name" value="DUF1759"/>
</dbReference>
<dbReference type="Proteomes" id="UP000092462">
    <property type="component" value="Unassembled WGS sequence"/>
</dbReference>